<dbReference type="GO" id="GO:0045503">
    <property type="term" value="F:dynein light chain binding"/>
    <property type="evidence" value="ECO:0007669"/>
    <property type="project" value="TreeGrafter"/>
</dbReference>
<dbReference type="InterPro" id="IPR001680">
    <property type="entry name" value="WD40_rpt"/>
</dbReference>
<dbReference type="GO" id="GO:0042073">
    <property type="term" value="P:intraciliary transport"/>
    <property type="evidence" value="ECO:0007669"/>
    <property type="project" value="TreeGrafter"/>
</dbReference>
<dbReference type="PANTHER" id="PTHR12442">
    <property type="entry name" value="DYNEIN INTERMEDIATE CHAIN"/>
    <property type="match status" value="1"/>
</dbReference>
<evidence type="ECO:0000256" key="2">
    <source>
        <dbReference type="ARBA" id="ARBA00022490"/>
    </source>
</evidence>
<dbReference type="PROSITE" id="PS50082">
    <property type="entry name" value="WD_REPEATS_2"/>
    <property type="match status" value="1"/>
</dbReference>
<dbReference type="PROSITE" id="PS00678">
    <property type="entry name" value="WD_REPEATS_1"/>
    <property type="match status" value="1"/>
</dbReference>
<dbReference type="Proteomes" id="UP000050795">
    <property type="component" value="Unassembled WGS sequence"/>
</dbReference>
<evidence type="ECO:0000313" key="6">
    <source>
        <dbReference type="Proteomes" id="UP000050795"/>
    </source>
</evidence>
<evidence type="ECO:0008006" key="9">
    <source>
        <dbReference type="Google" id="ProtNLM"/>
    </source>
</evidence>
<dbReference type="InterPro" id="IPR015943">
    <property type="entry name" value="WD40/YVTN_repeat-like_dom_sf"/>
</dbReference>
<evidence type="ECO:0000256" key="4">
    <source>
        <dbReference type="ARBA" id="ARBA00022737"/>
    </source>
</evidence>
<dbReference type="SMART" id="SM00320">
    <property type="entry name" value="WD40"/>
    <property type="match status" value="5"/>
</dbReference>
<dbReference type="Pfam" id="PF00400">
    <property type="entry name" value="WD40"/>
    <property type="match status" value="1"/>
</dbReference>
<reference evidence="6" key="1">
    <citation type="submission" date="2022-06" db="EMBL/GenBank/DDBJ databases">
        <authorList>
            <person name="Berger JAMES D."/>
            <person name="Berger JAMES D."/>
        </authorList>
    </citation>
    <scope>NUCLEOTIDE SEQUENCE [LARGE SCALE GENOMIC DNA]</scope>
</reference>
<feature type="repeat" description="WD" evidence="5">
    <location>
        <begin position="510"/>
        <end position="544"/>
    </location>
</feature>
<keyword evidence="6" id="KW-1185">Reference proteome</keyword>
<dbReference type="Gene3D" id="2.130.10.10">
    <property type="entry name" value="YVTN repeat-like/Quinoprotein amine dehydrogenase"/>
    <property type="match status" value="2"/>
</dbReference>
<evidence type="ECO:0000256" key="3">
    <source>
        <dbReference type="ARBA" id="ARBA00022574"/>
    </source>
</evidence>
<comment type="subcellular location">
    <subcellularLocation>
        <location evidence="1">Cytoplasm</location>
    </subcellularLocation>
</comment>
<evidence type="ECO:0000313" key="7">
    <source>
        <dbReference type="WBParaSite" id="TREG1_106400.1"/>
    </source>
</evidence>
<evidence type="ECO:0000256" key="5">
    <source>
        <dbReference type="PROSITE-ProRule" id="PRU00221"/>
    </source>
</evidence>
<dbReference type="WBParaSite" id="TREG1_106400.1">
    <property type="protein sequence ID" value="TREG1_106400.1"/>
    <property type="gene ID" value="TREG1_106400"/>
</dbReference>
<dbReference type="AlphaFoldDB" id="A0AA85IT83"/>
<evidence type="ECO:0000313" key="8">
    <source>
        <dbReference type="WBParaSite" id="TREG1_106400.2"/>
    </source>
</evidence>
<dbReference type="PANTHER" id="PTHR12442:SF26">
    <property type="entry name" value="CYTOPLASMIC DYNEIN 2 INTERMEDIATE CHAIN 2"/>
    <property type="match status" value="1"/>
</dbReference>
<dbReference type="InterPro" id="IPR019775">
    <property type="entry name" value="WD40_repeat_CS"/>
</dbReference>
<keyword evidence="4" id="KW-0677">Repeat</keyword>
<reference evidence="7 8" key="2">
    <citation type="submission" date="2023-11" db="UniProtKB">
        <authorList>
            <consortium name="WormBaseParasite"/>
        </authorList>
    </citation>
    <scope>IDENTIFICATION</scope>
</reference>
<keyword evidence="2" id="KW-0963">Cytoplasm</keyword>
<accession>A0AA85IT83</accession>
<dbReference type="GO" id="GO:0097014">
    <property type="term" value="C:ciliary plasm"/>
    <property type="evidence" value="ECO:0007669"/>
    <property type="project" value="TreeGrafter"/>
</dbReference>
<name>A0AA85IT83_TRIRE</name>
<dbReference type="InterPro" id="IPR036322">
    <property type="entry name" value="WD40_repeat_dom_sf"/>
</dbReference>
<proteinExistence type="predicted"/>
<sequence length="556" mass="63276">MITEFTDEVLHGIKCDSKSSRNKSFVEAQMQSEPYKIYHRGIQSKRYKTQEIQTDWLHQDEELNNTDNKNDSKTQRTKETKLINFLKRIEPIMTKEIQNNITSKAFKRLESRKIFNRVDALEKYLLILDKAKEDKLSVTGLSWNSTGALLAISYGSICHTDWCTHVGYAALWNVTSSTLESNNPKHKYTTNSCLMCIKCHPTIPSLLAGGTYTGNVVIWDLSRGNDYMLTNTEGTTEIGHKDCINQIEWISNYLQSDFQSLNLNNMKNIHIKSYRLLTAGSDGRIICWQIDLHPPEKINCIKIFQIRNKDQTSLPMYSYSNSLNHSTLRSNLSDLNNERSVNITCLSISKNNPDKFIVGTEVGGLLICEMDSVNWDTNHQESVNEYKQSPVKFSLARQVGPIYSVDWSAFHHNLILSCGLNQGVQIFNVLQKSPLININPSEGLISGAKFSPHYPNIFICITEFNQILIYDLADDDSDGEMQIQMTTMEDVDREYNYQPTLMHTLTSVIDNTNQGSLITVEFNHKSSRLLATGSTDGNTYIWDLGTLINELSPKIT</sequence>
<dbReference type="InterPro" id="IPR050687">
    <property type="entry name" value="Dynein_IC"/>
</dbReference>
<dbReference type="GO" id="GO:0005868">
    <property type="term" value="C:cytoplasmic dynein complex"/>
    <property type="evidence" value="ECO:0007669"/>
    <property type="project" value="TreeGrafter"/>
</dbReference>
<keyword evidence="3 5" id="KW-0853">WD repeat</keyword>
<dbReference type="SUPFAM" id="SSF50978">
    <property type="entry name" value="WD40 repeat-like"/>
    <property type="match status" value="1"/>
</dbReference>
<protein>
    <recommendedName>
        <fullName evidence="9">WD_REPEATS_REGION domain-containing protein</fullName>
    </recommendedName>
</protein>
<dbReference type="WBParaSite" id="TREG1_106400.2">
    <property type="protein sequence ID" value="TREG1_106400.2"/>
    <property type="gene ID" value="TREG1_106400"/>
</dbReference>
<organism evidence="6 7">
    <name type="scientific">Trichobilharzia regenti</name>
    <name type="common">Nasal bird schistosome</name>
    <dbReference type="NCBI Taxonomy" id="157069"/>
    <lineage>
        <taxon>Eukaryota</taxon>
        <taxon>Metazoa</taxon>
        <taxon>Spiralia</taxon>
        <taxon>Lophotrochozoa</taxon>
        <taxon>Platyhelminthes</taxon>
        <taxon>Trematoda</taxon>
        <taxon>Digenea</taxon>
        <taxon>Strigeidida</taxon>
        <taxon>Schistosomatoidea</taxon>
        <taxon>Schistosomatidae</taxon>
        <taxon>Trichobilharzia</taxon>
    </lineage>
</organism>
<dbReference type="GO" id="GO:0045504">
    <property type="term" value="F:dynein heavy chain binding"/>
    <property type="evidence" value="ECO:0007669"/>
    <property type="project" value="TreeGrafter"/>
</dbReference>
<evidence type="ECO:0000256" key="1">
    <source>
        <dbReference type="ARBA" id="ARBA00004496"/>
    </source>
</evidence>